<feature type="non-terminal residue" evidence="1">
    <location>
        <position position="1"/>
    </location>
</feature>
<accession>A0A0F9SEC7</accession>
<reference evidence="1" key="1">
    <citation type="journal article" date="2015" name="Nature">
        <title>Complex archaea that bridge the gap between prokaryotes and eukaryotes.</title>
        <authorList>
            <person name="Spang A."/>
            <person name="Saw J.H."/>
            <person name="Jorgensen S.L."/>
            <person name="Zaremba-Niedzwiedzka K."/>
            <person name="Martijn J."/>
            <person name="Lind A.E."/>
            <person name="van Eijk R."/>
            <person name="Schleper C."/>
            <person name="Guy L."/>
            <person name="Ettema T.J."/>
        </authorList>
    </citation>
    <scope>NUCLEOTIDE SEQUENCE</scope>
</reference>
<organism evidence="1">
    <name type="scientific">marine sediment metagenome</name>
    <dbReference type="NCBI Taxonomy" id="412755"/>
    <lineage>
        <taxon>unclassified sequences</taxon>
        <taxon>metagenomes</taxon>
        <taxon>ecological metagenomes</taxon>
    </lineage>
</organism>
<evidence type="ECO:0000313" key="1">
    <source>
        <dbReference type="EMBL" id="KKN67230.1"/>
    </source>
</evidence>
<sequence>TLDSEILSPQIGDFSHHAPLDRKHAPTLIGSHKEQKNSLDPSTTDRLNILQNYKSNDKKRIKEARERTLKILNNMQIPNRTLNIEILNKYIEIYDTHPNSSNLRSAEKLIPLLIYYYCKVHNIIINEANLRDKSGISRKIFNGLKKKVHPLLPEYQMYRLTGKKDYISRLLFKFINYFFENDPNIHAEFKNISNKLLHKLWSQIQNKSEENIAGIIATSTFFYLEKVFGERLGNLNKTQICNWLNATSSRVSEFLEQLIEGEKISCVKGKDKIVKKLLLIIEE</sequence>
<proteinExistence type="predicted"/>
<protein>
    <submittedName>
        <fullName evidence="1">Uncharacterized protein</fullName>
    </submittedName>
</protein>
<gene>
    <name evidence="1" type="ORF">LCGC14_0463530</name>
</gene>
<comment type="caution">
    <text evidence="1">The sequence shown here is derived from an EMBL/GenBank/DDBJ whole genome shotgun (WGS) entry which is preliminary data.</text>
</comment>
<dbReference type="AlphaFoldDB" id="A0A0F9SEC7"/>
<dbReference type="EMBL" id="LAZR01000480">
    <property type="protein sequence ID" value="KKN67230.1"/>
    <property type="molecule type" value="Genomic_DNA"/>
</dbReference>
<name>A0A0F9SEC7_9ZZZZ</name>